<dbReference type="PANTHER" id="PTHR33799">
    <property type="entry name" value="PTS PERMEASE-RELATED-RELATED"/>
    <property type="match status" value="1"/>
</dbReference>
<evidence type="ECO:0000313" key="9">
    <source>
        <dbReference type="EMBL" id="RGR72089.1"/>
    </source>
</evidence>
<feature type="domain" description="PTS EIIA type-4" evidence="8">
    <location>
        <begin position="1"/>
        <end position="126"/>
    </location>
</feature>
<dbReference type="GO" id="GO:0016301">
    <property type="term" value="F:kinase activity"/>
    <property type="evidence" value="ECO:0007669"/>
    <property type="project" value="UniProtKB-KW"/>
</dbReference>
<dbReference type="EMBL" id="QRUP01000016">
    <property type="protein sequence ID" value="RGR72089.1"/>
    <property type="molecule type" value="Genomic_DNA"/>
</dbReference>
<evidence type="ECO:0000256" key="7">
    <source>
        <dbReference type="ARBA" id="ARBA00022777"/>
    </source>
</evidence>
<evidence type="ECO:0000256" key="2">
    <source>
        <dbReference type="ARBA" id="ARBA00022448"/>
    </source>
</evidence>
<accession>A0A412FVI0</accession>
<dbReference type="InterPro" id="IPR051471">
    <property type="entry name" value="Bacterial_PTS_sugar_comp"/>
</dbReference>
<dbReference type="CDD" id="cd00006">
    <property type="entry name" value="PTS_IIA_man"/>
    <property type="match status" value="1"/>
</dbReference>
<comment type="subcellular location">
    <subcellularLocation>
        <location evidence="1">Cytoplasm</location>
    </subcellularLocation>
</comment>
<keyword evidence="5" id="KW-0808">Transferase</keyword>
<dbReference type="GO" id="GO:0005737">
    <property type="term" value="C:cytoplasm"/>
    <property type="evidence" value="ECO:0007669"/>
    <property type="project" value="UniProtKB-SubCell"/>
</dbReference>
<evidence type="ECO:0000256" key="5">
    <source>
        <dbReference type="ARBA" id="ARBA00022679"/>
    </source>
</evidence>
<keyword evidence="7" id="KW-0418">Kinase</keyword>
<evidence type="ECO:0000313" key="10">
    <source>
        <dbReference type="Proteomes" id="UP000284178"/>
    </source>
</evidence>
<dbReference type="InterPro" id="IPR004701">
    <property type="entry name" value="PTS_EIIA_man-typ"/>
</dbReference>
<sequence>MTGILIATHHNLAEAFCETVEMIAGKHDFVESVGLRAGQDPEAFGQLIADKVEQFHQRGHEEVVVMLDLFGGTPCNQTIRLLRAYSLQVVVGVNLPMILQAVLANREGVTASQLIAMAVDNGRGGIFDAGARIQSLTEEE</sequence>
<keyword evidence="4" id="KW-0762">Sugar transport</keyword>
<dbReference type="Gene3D" id="3.40.50.510">
    <property type="entry name" value="Phosphotransferase system, mannose-type IIA component"/>
    <property type="match status" value="1"/>
</dbReference>
<dbReference type="PANTHER" id="PTHR33799:SF1">
    <property type="entry name" value="PTS SYSTEM MANNOSE-SPECIFIC EIIAB COMPONENT-RELATED"/>
    <property type="match status" value="1"/>
</dbReference>
<dbReference type="RefSeq" id="WP_117895478.1">
    <property type="nucleotide sequence ID" value="NZ_CABJCV010000016.1"/>
</dbReference>
<dbReference type="InterPro" id="IPR033887">
    <property type="entry name" value="PTS_IIA_man"/>
</dbReference>
<keyword evidence="2" id="KW-0813">Transport</keyword>
<evidence type="ECO:0000256" key="1">
    <source>
        <dbReference type="ARBA" id="ARBA00004496"/>
    </source>
</evidence>
<keyword evidence="10" id="KW-1185">Reference proteome</keyword>
<keyword evidence="6" id="KW-0598">Phosphotransferase system</keyword>
<comment type="caution">
    <text evidence="9">The sequence shown here is derived from an EMBL/GenBank/DDBJ whole genome shotgun (WGS) entry which is preliminary data.</text>
</comment>
<protein>
    <recommendedName>
        <fullName evidence="8">PTS EIIA type-4 domain-containing protein</fullName>
    </recommendedName>
</protein>
<gene>
    <name evidence="9" type="ORF">DWY25_12330</name>
</gene>
<organism evidence="9 10">
    <name type="scientific">Holdemania filiformis</name>
    <dbReference type="NCBI Taxonomy" id="61171"/>
    <lineage>
        <taxon>Bacteria</taxon>
        <taxon>Bacillati</taxon>
        <taxon>Bacillota</taxon>
        <taxon>Erysipelotrichia</taxon>
        <taxon>Erysipelotrichales</taxon>
        <taxon>Erysipelotrichaceae</taxon>
        <taxon>Holdemania</taxon>
    </lineage>
</organism>
<keyword evidence="3" id="KW-0963">Cytoplasm</keyword>
<evidence type="ECO:0000256" key="3">
    <source>
        <dbReference type="ARBA" id="ARBA00022490"/>
    </source>
</evidence>
<reference evidence="9 10" key="1">
    <citation type="submission" date="2018-08" db="EMBL/GenBank/DDBJ databases">
        <title>A genome reference for cultivated species of the human gut microbiota.</title>
        <authorList>
            <person name="Zou Y."/>
            <person name="Xue W."/>
            <person name="Luo G."/>
        </authorList>
    </citation>
    <scope>NUCLEOTIDE SEQUENCE [LARGE SCALE GENOMIC DNA]</scope>
    <source>
        <strain evidence="9 10">AF24-29</strain>
    </source>
</reference>
<dbReference type="AlphaFoldDB" id="A0A412FVI0"/>
<proteinExistence type="predicted"/>
<dbReference type="GeneID" id="83016181"/>
<evidence type="ECO:0000256" key="6">
    <source>
        <dbReference type="ARBA" id="ARBA00022683"/>
    </source>
</evidence>
<dbReference type="GO" id="GO:0009401">
    <property type="term" value="P:phosphoenolpyruvate-dependent sugar phosphotransferase system"/>
    <property type="evidence" value="ECO:0007669"/>
    <property type="project" value="UniProtKB-KW"/>
</dbReference>
<evidence type="ECO:0000256" key="4">
    <source>
        <dbReference type="ARBA" id="ARBA00022597"/>
    </source>
</evidence>
<dbReference type="Pfam" id="PF03610">
    <property type="entry name" value="EIIA-man"/>
    <property type="match status" value="1"/>
</dbReference>
<dbReference type="InterPro" id="IPR036662">
    <property type="entry name" value="PTS_EIIA_man-typ_sf"/>
</dbReference>
<dbReference type="Proteomes" id="UP000284178">
    <property type="component" value="Unassembled WGS sequence"/>
</dbReference>
<dbReference type="PROSITE" id="PS51096">
    <property type="entry name" value="PTS_EIIA_TYPE_4"/>
    <property type="match status" value="1"/>
</dbReference>
<name>A0A412FVI0_9FIRM</name>
<evidence type="ECO:0000259" key="8">
    <source>
        <dbReference type="PROSITE" id="PS51096"/>
    </source>
</evidence>
<dbReference type="SUPFAM" id="SSF53062">
    <property type="entry name" value="PTS system fructose IIA component-like"/>
    <property type="match status" value="1"/>
</dbReference>
<dbReference type="GO" id="GO:0016020">
    <property type="term" value="C:membrane"/>
    <property type="evidence" value="ECO:0007669"/>
    <property type="project" value="InterPro"/>
</dbReference>